<feature type="domain" description="DUF4439" evidence="1">
    <location>
        <begin position="10"/>
        <end position="142"/>
    </location>
</feature>
<keyword evidence="3" id="KW-1185">Reference proteome</keyword>
<dbReference type="InterPro" id="IPR009078">
    <property type="entry name" value="Ferritin-like_SF"/>
</dbReference>
<evidence type="ECO:0000313" key="2">
    <source>
        <dbReference type="EMBL" id="RYP81481.1"/>
    </source>
</evidence>
<accession>A0A4Q4Z3F2</accession>
<dbReference type="RefSeq" id="WP_134720922.1">
    <property type="nucleotide sequence ID" value="NZ_SDKM01000066.1"/>
</dbReference>
<reference evidence="2 3" key="1">
    <citation type="submission" date="2019-01" db="EMBL/GenBank/DDBJ databases">
        <title>Nocardioides guangzhouensis sp. nov., an actinobacterium isolated from soil.</title>
        <authorList>
            <person name="Fu Y."/>
            <person name="Cai Y."/>
            <person name="Lin Z."/>
            <person name="Chen P."/>
        </authorList>
    </citation>
    <scope>NUCLEOTIDE SEQUENCE [LARGE SCALE GENOMIC DNA]</scope>
    <source>
        <strain evidence="2 3">130</strain>
    </source>
</reference>
<evidence type="ECO:0000259" key="1">
    <source>
        <dbReference type="Pfam" id="PF14530"/>
    </source>
</evidence>
<name>A0A4Q4Z3F2_9ACTN</name>
<proteinExistence type="predicted"/>
<dbReference type="InterPro" id="IPR029447">
    <property type="entry name" value="DUF4439"/>
</dbReference>
<protein>
    <submittedName>
        <fullName evidence="2">DUF4439 domain-containing protein</fullName>
    </submittedName>
</protein>
<dbReference type="Pfam" id="PF14530">
    <property type="entry name" value="DUF4439"/>
    <property type="match status" value="1"/>
</dbReference>
<dbReference type="Proteomes" id="UP000295198">
    <property type="component" value="Unassembled WGS sequence"/>
</dbReference>
<dbReference type="OrthoDB" id="5195580at2"/>
<dbReference type="AlphaFoldDB" id="A0A4Q4Z3F2"/>
<organism evidence="2 3">
    <name type="scientific">Nocardioides guangzhouensis</name>
    <dbReference type="NCBI Taxonomy" id="2497878"/>
    <lineage>
        <taxon>Bacteria</taxon>
        <taxon>Bacillati</taxon>
        <taxon>Actinomycetota</taxon>
        <taxon>Actinomycetes</taxon>
        <taxon>Propionibacteriales</taxon>
        <taxon>Nocardioidaceae</taxon>
        <taxon>Nocardioides</taxon>
    </lineage>
</organism>
<comment type="caution">
    <text evidence="2">The sequence shown here is derived from an EMBL/GenBank/DDBJ whole genome shotgun (WGS) entry which is preliminary data.</text>
</comment>
<dbReference type="Gene3D" id="1.20.1260.10">
    <property type="match status" value="1"/>
</dbReference>
<dbReference type="InterPro" id="IPR012347">
    <property type="entry name" value="Ferritin-like"/>
</dbReference>
<sequence>MTDTVAEVAALQEALAGEHAAVWVYGVLGGQSSRSKTPSLFREVDAAYGAHRGRRDLLERTIRDLGADPVASEVAYELPNRVGNPRQVEAAALLTEQRCAAIYADVVARTTGNRRRIATGALTETAVRQLGLRGSPEIFPGAGELADR</sequence>
<evidence type="ECO:0000313" key="3">
    <source>
        <dbReference type="Proteomes" id="UP000295198"/>
    </source>
</evidence>
<dbReference type="EMBL" id="SDKM01000066">
    <property type="protein sequence ID" value="RYP81481.1"/>
    <property type="molecule type" value="Genomic_DNA"/>
</dbReference>
<dbReference type="SUPFAM" id="SSF47240">
    <property type="entry name" value="Ferritin-like"/>
    <property type="match status" value="1"/>
</dbReference>
<dbReference type="CDD" id="cd00657">
    <property type="entry name" value="Ferritin_like"/>
    <property type="match status" value="1"/>
</dbReference>
<gene>
    <name evidence="2" type="ORF">EKO23_23515</name>
</gene>